<dbReference type="AlphaFoldDB" id="A0A916JKU6"/>
<accession>A0A916JKU6</accession>
<gene>
    <name evidence="1" type="ORF">CRYO30217_00420</name>
</gene>
<dbReference type="RefSeq" id="WP_258540655.1">
    <property type="nucleotide sequence ID" value="NZ_OU015584.1"/>
</dbReference>
<dbReference type="InterPro" id="IPR036397">
    <property type="entry name" value="RNaseH_sf"/>
</dbReference>
<evidence type="ECO:0000313" key="1">
    <source>
        <dbReference type="EMBL" id="CAG5077544.1"/>
    </source>
</evidence>
<sequence length="129" mass="14731">MEKPITGIVINCSYEAGQSLSLIKGGNLQTGLSIFRKPPYTLHGNSSINMTEYIALLMAAWYRYQRNPDDIIYSNNDAAIKWFLSGEVKSKIELGSEVEKVKKEFESKIERKMRTGVEKWRKEWGAIPV</sequence>
<dbReference type="Gene3D" id="3.30.420.10">
    <property type="entry name" value="Ribonuclease H-like superfamily/Ribonuclease H"/>
    <property type="match status" value="1"/>
</dbReference>
<keyword evidence="2" id="KW-1185">Reference proteome</keyword>
<dbReference type="GO" id="GO:0003676">
    <property type="term" value="F:nucleic acid binding"/>
    <property type="evidence" value="ECO:0007669"/>
    <property type="project" value="InterPro"/>
</dbReference>
<organism evidence="1 2">
    <name type="scientific">Parvicella tangerina</name>
    <dbReference type="NCBI Taxonomy" id="2829795"/>
    <lineage>
        <taxon>Bacteria</taxon>
        <taxon>Pseudomonadati</taxon>
        <taxon>Bacteroidota</taxon>
        <taxon>Flavobacteriia</taxon>
        <taxon>Flavobacteriales</taxon>
        <taxon>Parvicellaceae</taxon>
        <taxon>Parvicella</taxon>
    </lineage>
</organism>
<protein>
    <submittedName>
        <fullName evidence="1">Uncharacterized protein</fullName>
    </submittedName>
</protein>
<reference evidence="1" key="1">
    <citation type="submission" date="2021-04" db="EMBL/GenBank/DDBJ databases">
        <authorList>
            <person name="Rodrigo-Torres L."/>
            <person name="Arahal R. D."/>
            <person name="Lucena T."/>
        </authorList>
    </citation>
    <scope>NUCLEOTIDE SEQUENCE</scope>
    <source>
        <strain evidence="1">AS29M-1</strain>
    </source>
</reference>
<proteinExistence type="predicted"/>
<dbReference type="KEGG" id="ptan:CRYO30217_00420"/>
<dbReference type="Proteomes" id="UP000683507">
    <property type="component" value="Chromosome"/>
</dbReference>
<evidence type="ECO:0000313" key="2">
    <source>
        <dbReference type="Proteomes" id="UP000683507"/>
    </source>
</evidence>
<dbReference type="EMBL" id="OU015584">
    <property type="protein sequence ID" value="CAG5077544.1"/>
    <property type="molecule type" value="Genomic_DNA"/>
</dbReference>
<name>A0A916JKU6_9FLAO</name>